<feature type="transmembrane region" description="Helical" evidence="9">
    <location>
        <begin position="940"/>
        <end position="960"/>
    </location>
</feature>
<name>A0A0D3ILM4_EMIH1</name>
<evidence type="ECO:0000313" key="11">
    <source>
        <dbReference type="EnsemblProtists" id="EOD12159"/>
    </source>
</evidence>
<keyword evidence="3 9" id="KW-0812">Transmembrane</keyword>
<dbReference type="GeneID" id="17258200"/>
<keyword evidence="12" id="KW-1185">Reference proteome</keyword>
<dbReference type="SUPFAM" id="SSF51206">
    <property type="entry name" value="cAMP-binding domain-like"/>
    <property type="match status" value="2"/>
</dbReference>
<dbReference type="InterPro" id="IPR014710">
    <property type="entry name" value="RmlC-like_jellyroll"/>
</dbReference>
<evidence type="ECO:0000313" key="12">
    <source>
        <dbReference type="Proteomes" id="UP000013827"/>
    </source>
</evidence>
<evidence type="ECO:0000256" key="1">
    <source>
        <dbReference type="ARBA" id="ARBA00004141"/>
    </source>
</evidence>
<dbReference type="InterPro" id="IPR005821">
    <property type="entry name" value="Ion_trans_dom"/>
</dbReference>
<keyword evidence="2" id="KW-0813">Transport</keyword>
<proteinExistence type="predicted"/>
<evidence type="ECO:0000259" key="10">
    <source>
        <dbReference type="PROSITE" id="PS50042"/>
    </source>
</evidence>
<dbReference type="Pfam" id="PF00520">
    <property type="entry name" value="Ion_trans"/>
    <property type="match status" value="1"/>
</dbReference>
<evidence type="ECO:0000256" key="3">
    <source>
        <dbReference type="ARBA" id="ARBA00022692"/>
    </source>
</evidence>
<feature type="compositionally biased region" description="Polar residues" evidence="8">
    <location>
        <begin position="826"/>
        <end position="838"/>
    </location>
</feature>
<feature type="compositionally biased region" description="Polar residues" evidence="8">
    <location>
        <begin position="79"/>
        <end position="90"/>
    </location>
</feature>
<reference evidence="12" key="1">
    <citation type="journal article" date="2013" name="Nature">
        <title>Pan genome of the phytoplankton Emiliania underpins its global distribution.</title>
        <authorList>
            <person name="Read B.A."/>
            <person name="Kegel J."/>
            <person name="Klute M.J."/>
            <person name="Kuo A."/>
            <person name="Lefebvre S.C."/>
            <person name="Maumus F."/>
            <person name="Mayer C."/>
            <person name="Miller J."/>
            <person name="Monier A."/>
            <person name="Salamov A."/>
            <person name="Young J."/>
            <person name="Aguilar M."/>
            <person name="Claverie J.M."/>
            <person name="Frickenhaus S."/>
            <person name="Gonzalez K."/>
            <person name="Herman E.K."/>
            <person name="Lin Y.C."/>
            <person name="Napier J."/>
            <person name="Ogata H."/>
            <person name="Sarno A.F."/>
            <person name="Shmutz J."/>
            <person name="Schroeder D."/>
            <person name="de Vargas C."/>
            <person name="Verret F."/>
            <person name="von Dassow P."/>
            <person name="Valentin K."/>
            <person name="Van de Peer Y."/>
            <person name="Wheeler G."/>
            <person name="Dacks J.B."/>
            <person name="Delwiche C.F."/>
            <person name="Dyhrman S.T."/>
            <person name="Glockner G."/>
            <person name="John U."/>
            <person name="Richards T."/>
            <person name="Worden A.Z."/>
            <person name="Zhang X."/>
            <person name="Grigoriev I.V."/>
            <person name="Allen A.E."/>
            <person name="Bidle K."/>
            <person name="Borodovsky M."/>
            <person name="Bowler C."/>
            <person name="Brownlee C."/>
            <person name="Cock J.M."/>
            <person name="Elias M."/>
            <person name="Gladyshev V.N."/>
            <person name="Groth M."/>
            <person name="Guda C."/>
            <person name="Hadaegh A."/>
            <person name="Iglesias-Rodriguez M.D."/>
            <person name="Jenkins J."/>
            <person name="Jones B.M."/>
            <person name="Lawson T."/>
            <person name="Leese F."/>
            <person name="Lindquist E."/>
            <person name="Lobanov A."/>
            <person name="Lomsadze A."/>
            <person name="Malik S.B."/>
            <person name="Marsh M.E."/>
            <person name="Mackinder L."/>
            <person name="Mock T."/>
            <person name="Mueller-Roeber B."/>
            <person name="Pagarete A."/>
            <person name="Parker M."/>
            <person name="Probert I."/>
            <person name="Quesneville H."/>
            <person name="Raines C."/>
            <person name="Rensing S.A."/>
            <person name="Riano-Pachon D.M."/>
            <person name="Richier S."/>
            <person name="Rokitta S."/>
            <person name="Shiraiwa Y."/>
            <person name="Soanes D.M."/>
            <person name="van der Giezen M."/>
            <person name="Wahlund T.M."/>
            <person name="Williams B."/>
            <person name="Wilson W."/>
            <person name="Wolfe G."/>
            <person name="Wurch L.L."/>
        </authorList>
    </citation>
    <scope>NUCLEOTIDE SEQUENCE</scope>
</reference>
<feature type="transmembrane region" description="Helical" evidence="9">
    <location>
        <begin position="315"/>
        <end position="337"/>
    </location>
</feature>
<dbReference type="OMA" id="FRHYIAK"/>
<organism evidence="11 12">
    <name type="scientific">Emiliania huxleyi (strain CCMP1516)</name>
    <dbReference type="NCBI Taxonomy" id="280463"/>
    <lineage>
        <taxon>Eukaryota</taxon>
        <taxon>Haptista</taxon>
        <taxon>Haptophyta</taxon>
        <taxon>Prymnesiophyceae</taxon>
        <taxon>Isochrysidales</taxon>
        <taxon>Noelaerhabdaceae</taxon>
        <taxon>Emiliania</taxon>
    </lineage>
</organism>
<dbReference type="CDD" id="cd00038">
    <property type="entry name" value="CAP_ED"/>
    <property type="match status" value="2"/>
</dbReference>
<feature type="domain" description="Cyclic nucleotide-binding" evidence="10">
    <location>
        <begin position="1274"/>
        <end position="1393"/>
    </location>
</feature>
<dbReference type="EnsemblProtists" id="EOD12159">
    <property type="protein sequence ID" value="EOD12159"/>
    <property type="gene ID" value="EMIHUDRAFT_213957"/>
</dbReference>
<dbReference type="HOGENOM" id="CLU_250158_0_0_1"/>
<dbReference type="PaxDb" id="2903-EOD12159"/>
<keyword evidence="5" id="KW-0406">Ion transport</keyword>
<reference evidence="11" key="2">
    <citation type="submission" date="2024-10" db="UniProtKB">
        <authorList>
            <consortium name="EnsemblProtists"/>
        </authorList>
    </citation>
    <scope>IDENTIFICATION</scope>
</reference>
<feature type="region of interest" description="Disordered" evidence="8">
    <location>
        <begin position="1"/>
        <end position="23"/>
    </location>
</feature>
<keyword evidence="7" id="KW-0407">Ion channel</keyword>
<feature type="region of interest" description="Disordered" evidence="8">
    <location>
        <begin position="37"/>
        <end position="226"/>
    </location>
</feature>
<evidence type="ECO:0000256" key="2">
    <source>
        <dbReference type="ARBA" id="ARBA00022448"/>
    </source>
</evidence>
<dbReference type="GO" id="GO:0044877">
    <property type="term" value="F:protein-containing complex binding"/>
    <property type="evidence" value="ECO:0007669"/>
    <property type="project" value="TreeGrafter"/>
</dbReference>
<keyword evidence="4 9" id="KW-1133">Transmembrane helix</keyword>
<dbReference type="Pfam" id="PF00027">
    <property type="entry name" value="cNMP_binding"/>
    <property type="match status" value="2"/>
</dbReference>
<accession>A0A0D3ILM4</accession>
<evidence type="ECO:0000256" key="7">
    <source>
        <dbReference type="ARBA" id="ARBA00023286"/>
    </source>
</evidence>
<comment type="subcellular location">
    <subcellularLocation>
        <location evidence="1">Membrane</location>
        <topology evidence="1">Multi-pass membrane protein</topology>
    </subcellularLocation>
</comment>
<dbReference type="SMART" id="SM00100">
    <property type="entry name" value="cNMP"/>
    <property type="match status" value="2"/>
</dbReference>
<feature type="compositionally biased region" description="Basic and acidic residues" evidence="8">
    <location>
        <begin position="159"/>
        <end position="172"/>
    </location>
</feature>
<feature type="domain" description="Cyclic nucleotide-binding" evidence="10">
    <location>
        <begin position="632"/>
        <end position="731"/>
    </location>
</feature>
<dbReference type="GO" id="GO:0005221">
    <property type="term" value="F:intracellularly cyclic nucleotide-activated monoatomic cation channel activity"/>
    <property type="evidence" value="ECO:0007669"/>
    <property type="project" value="InterPro"/>
</dbReference>
<feature type="transmembrane region" description="Helical" evidence="9">
    <location>
        <begin position="1103"/>
        <end position="1124"/>
    </location>
</feature>
<dbReference type="Gene3D" id="1.10.287.70">
    <property type="match status" value="2"/>
</dbReference>
<evidence type="ECO:0000256" key="6">
    <source>
        <dbReference type="ARBA" id="ARBA00023136"/>
    </source>
</evidence>
<dbReference type="SUPFAM" id="SSF81324">
    <property type="entry name" value="Voltage-gated potassium channels"/>
    <property type="match status" value="2"/>
</dbReference>
<dbReference type="PANTHER" id="PTHR45638">
    <property type="entry name" value="CYCLIC NUCLEOTIDE-GATED CATION CHANNEL SUBUNIT A"/>
    <property type="match status" value="1"/>
</dbReference>
<dbReference type="KEGG" id="ehx:EMIHUDRAFT_213957"/>
<feature type="transmembrane region" description="Helical" evidence="9">
    <location>
        <begin position="1035"/>
        <end position="1061"/>
    </location>
</feature>
<dbReference type="GO" id="GO:0016020">
    <property type="term" value="C:membrane"/>
    <property type="evidence" value="ECO:0007669"/>
    <property type="project" value="UniProtKB-SubCell"/>
</dbReference>
<feature type="compositionally biased region" description="Acidic residues" evidence="8">
    <location>
        <begin position="1"/>
        <end position="10"/>
    </location>
</feature>
<dbReference type="InterPro" id="IPR000595">
    <property type="entry name" value="cNMP-bd_dom"/>
</dbReference>
<evidence type="ECO:0000256" key="9">
    <source>
        <dbReference type="SAM" id="Phobius"/>
    </source>
</evidence>
<feature type="transmembrane region" description="Helical" evidence="9">
    <location>
        <begin position="529"/>
        <end position="553"/>
    </location>
</feature>
<dbReference type="eggNOG" id="KOG0498">
    <property type="taxonomic scope" value="Eukaryota"/>
</dbReference>
<dbReference type="eggNOG" id="KOG0500">
    <property type="taxonomic scope" value="Eukaryota"/>
</dbReference>
<dbReference type="Proteomes" id="UP000013827">
    <property type="component" value="Unassembled WGS sequence"/>
</dbReference>
<dbReference type="Gene3D" id="1.10.287.630">
    <property type="entry name" value="Helix hairpin bin"/>
    <property type="match status" value="2"/>
</dbReference>
<keyword evidence="7" id="KW-1071">Ligand-gated ion channel</keyword>
<feature type="transmembrane region" description="Helical" evidence="9">
    <location>
        <begin position="262"/>
        <end position="282"/>
    </location>
</feature>
<feature type="compositionally biased region" description="Basic and acidic residues" evidence="8">
    <location>
        <begin position="203"/>
        <end position="226"/>
    </location>
</feature>
<feature type="transmembrane region" description="Helical" evidence="9">
    <location>
        <begin position="438"/>
        <end position="459"/>
    </location>
</feature>
<keyword evidence="6 9" id="KW-0472">Membrane</keyword>
<dbReference type="InterPro" id="IPR050866">
    <property type="entry name" value="CNG_cation_channel"/>
</dbReference>
<sequence length="1472" mass="163060">MVVESIDNDEASYASRGRHDQPSTACTLATRLANAARANAPAAVTRAERARPAGGGSRRSLACNFEEANAGGGRATMARASSTHSMSLSERSGADGANAQAAQPPQKRAPRPLVRDATPIPRRASYWEKARGRLSGGGSRASTRDGGRGGLPEEESERVEEGRGREPAEKRKSLQQLFKSGLAFSGGQRGSTRRDSEPSPSRRGSDRRSSSDSRAQAERRSSEDKKGDEMLADFLARMALQKRGWRNFVVHPNHWSIKYWNLLQLACVIWLFFEVTLTTSFFDSLPALVDATCGDPATISVDGGTLDAGLGPADLINACFDALLLLHIALSLHLGYVDSQNNMVMVQRDIKRHYLRSWRFVAHILAALPLDVLRLAPLEYAWPAAVAQDYGEVIVSLAPWRWTHSFSRVLKLVRVAELPGLLKVVQTEWRVPPHFRRLFALALFMAVIAQIAACTWFLIGKLLFMHGSTLFFPALMEPLLTNSSGPAAVLYTGSSARRTMQFFDSVYYTLGLMTGLSDGEEPQTWLESLFTVVVMFLGIVVFAVIIGSVSTIVDEISEAESLFQTKQLYVWRMLKQHRLPPEVERRVLNFYTYRWRNHQGFDDLRVLHTLPSSLRTDVMMQLTRGMVEKVPFFLGADEGFVRSLVDRLRPRIAAEGEVIFTTGEMGDEMFFVHRGELDVLVGQPPVRVAKLRHGDYFGEGLLISKPRGNTVQATTFCDLFSLTRTALAEILPYYPDTTATLRELVRERIDQDLRKGREAELLHKYGRRWLNRVRESMAAGAAQRAPPPSLGRKLKRAGTHVLKHVNSSSSIRVAPKAPQQVERSDTASTISSVPSSDCSPHATPRDCTVVVEAPAPNLRRGDTNVRFAEAVEVLSSRAASLVVDEDATTNLVPVHGEAKKAGPRESFREWMGFVLSRSDNPDGGKPTYSLVLLPDTRARLAWVTLLWAALLWNLTTWMYGVAFRFRGSPSAGAFALTYPASLTAVNVLDLLADLVYVIDVPLNLRLAYVNDQGILVKDAQLIGHRYRHSRSFRRASLALVPVDWVCLGAGVALGGNAALFFSAAMARGLRLLRTLELSALSYELYQFAAGASPNFSLRRIISLVWWFFMCTHAVACTAGFVDFASPNVMTYSRHLYPADRCFADGDVSRSVIGTDDLGWALYLRAIYYAMANLTGLGRDIKPETIEEHVLTLLLSSNLDASEVRFRKTHYSVKRYMTHQRLTLDLHSRADHYFEYLWAKTQGVEIQESIEDLNPSLRTEVMSHICRDAVNSVPLFKDRGADFISSIVQVLSFQSFPQGEWLMRKHTIGSAMYFILKGNVDIIVSEDLMFVTATLGVGDFVGEGALLKAQGKCGASVRARTSIDTMVLTKAGFSIVLQRFPDIQESMLQKCNERNKENKAANKALDRRLDQISGVQTQELADLSAGASSAVRLLTRAARVDGDTATVALVALVLVVVRQQPEACQHEPVWVAV</sequence>
<dbReference type="Gene3D" id="2.60.120.10">
    <property type="entry name" value="Jelly Rolls"/>
    <property type="match status" value="2"/>
</dbReference>
<dbReference type="InterPro" id="IPR018490">
    <property type="entry name" value="cNMP-bd_dom_sf"/>
</dbReference>
<dbReference type="PANTHER" id="PTHR45638:SF11">
    <property type="entry name" value="CYCLIC NUCLEOTIDE-GATED CATION CHANNEL SUBUNIT A"/>
    <property type="match status" value="1"/>
</dbReference>
<dbReference type="RefSeq" id="XP_005764588.1">
    <property type="nucleotide sequence ID" value="XM_005764531.1"/>
</dbReference>
<evidence type="ECO:0000256" key="8">
    <source>
        <dbReference type="SAM" id="MobiDB-lite"/>
    </source>
</evidence>
<protein>
    <recommendedName>
        <fullName evidence="10">Cyclic nucleotide-binding domain-containing protein</fullName>
    </recommendedName>
</protein>
<evidence type="ECO:0000256" key="5">
    <source>
        <dbReference type="ARBA" id="ARBA00023065"/>
    </source>
</evidence>
<dbReference type="PROSITE" id="PS50042">
    <property type="entry name" value="CNMP_BINDING_3"/>
    <property type="match status" value="2"/>
</dbReference>
<feature type="region of interest" description="Disordered" evidence="8">
    <location>
        <begin position="805"/>
        <end position="843"/>
    </location>
</feature>
<evidence type="ECO:0000256" key="4">
    <source>
        <dbReference type="ARBA" id="ARBA00022989"/>
    </source>
</evidence>